<dbReference type="AlphaFoldDB" id="B5GM30"/>
<dbReference type="OrthoDB" id="4330255at2"/>
<geneLocation type="plasmid" evidence="3 4">
    <name>pSCL4</name>
</geneLocation>
<feature type="compositionally biased region" description="Low complexity" evidence="1">
    <location>
        <begin position="55"/>
        <end position="66"/>
    </location>
</feature>
<evidence type="ECO:0000313" key="3">
    <source>
        <dbReference type="EMBL" id="EFG05031.2"/>
    </source>
</evidence>
<feature type="region of interest" description="Disordered" evidence="1">
    <location>
        <begin position="47"/>
        <end position="66"/>
    </location>
</feature>
<protein>
    <submittedName>
        <fullName evidence="3">Possible transposase</fullName>
    </submittedName>
</protein>
<dbReference type="Pfam" id="PF13276">
    <property type="entry name" value="HTH_21"/>
    <property type="match status" value="1"/>
</dbReference>
<accession>B5GM30</accession>
<reference evidence="3 4" key="1">
    <citation type="journal article" date="2010" name="Genome Biol. Evol.">
        <title>The sequence of a 1.8-mb bacterial linear plasmid reveals a rich evolutionary reservoir of secondary metabolic pathways.</title>
        <authorList>
            <person name="Medema M.H."/>
            <person name="Trefzer A."/>
            <person name="Kovalchuk A."/>
            <person name="van den Berg M."/>
            <person name="Mueller U."/>
            <person name="Heijne W."/>
            <person name="Wu L."/>
            <person name="Alam M.T."/>
            <person name="Ronning C.M."/>
            <person name="Nierman W.C."/>
            <person name="Bovenberg R.A.L."/>
            <person name="Breitling R."/>
            <person name="Takano E."/>
        </authorList>
    </citation>
    <scope>NUCLEOTIDE SEQUENCE [LARGE SCALE GENOMIC DNA]</scope>
    <source>
        <strain evidence="4">ATCC 27064 / DSM 738 / JCM 4710 / NBRC 13307 / NCIMB 12785 / NRRL 3585 / VKM Ac-602</strain>
        <plasmid evidence="3">pSCL4</plasmid>
    </source>
</reference>
<keyword evidence="4" id="KW-1185">Reference proteome</keyword>
<sequence length="66" mass="7636">MNIHTGHRGTYGAPRVHAEPRHRGRKVNRKRVTRLMRIHHIVGRHLHRTRRTTIADRTAPARPGPG</sequence>
<feature type="domain" description="HTH-like" evidence="2">
    <location>
        <begin position="2"/>
        <end position="45"/>
    </location>
</feature>
<name>B5GM30_STRCL</name>
<feature type="region of interest" description="Disordered" evidence="1">
    <location>
        <begin position="1"/>
        <end position="30"/>
    </location>
</feature>
<dbReference type="Proteomes" id="UP000002357">
    <property type="component" value="Plasmid pSCL4"/>
</dbReference>
<dbReference type="InterPro" id="IPR025948">
    <property type="entry name" value="HTH-like_dom"/>
</dbReference>
<evidence type="ECO:0000313" key="4">
    <source>
        <dbReference type="Proteomes" id="UP000002357"/>
    </source>
</evidence>
<evidence type="ECO:0000256" key="1">
    <source>
        <dbReference type="SAM" id="MobiDB-lite"/>
    </source>
</evidence>
<gene>
    <name evidence="3" type="ORF">SCLAV_p1550</name>
</gene>
<evidence type="ECO:0000259" key="2">
    <source>
        <dbReference type="Pfam" id="PF13276"/>
    </source>
</evidence>
<proteinExistence type="predicted"/>
<dbReference type="eggNOG" id="COG2801">
    <property type="taxonomic scope" value="Bacteria"/>
</dbReference>
<keyword evidence="3" id="KW-0614">Plasmid</keyword>
<dbReference type="EMBL" id="CM000914">
    <property type="protein sequence ID" value="EFG05031.2"/>
    <property type="molecule type" value="Genomic_DNA"/>
</dbReference>
<organism evidence="3 4">
    <name type="scientific">Streptomyces clavuligerus</name>
    <dbReference type="NCBI Taxonomy" id="1901"/>
    <lineage>
        <taxon>Bacteria</taxon>
        <taxon>Bacillati</taxon>
        <taxon>Actinomycetota</taxon>
        <taxon>Actinomycetes</taxon>
        <taxon>Kitasatosporales</taxon>
        <taxon>Streptomycetaceae</taxon>
        <taxon>Streptomyces</taxon>
    </lineage>
</organism>